<protein>
    <recommendedName>
        <fullName evidence="1">Bacteriophage T5 Orf172 DNA-binding domain-containing protein</fullName>
    </recommendedName>
</protein>
<sequence length="166" mass="19567">MKVAKNGRKDNLNELEIFLHNNKLDVTASNYMQIALWYNGYIVRKANPSKDKKSNTYQKRLEHSYQRSLRVVQLYCYINNINNKLGYIYIISNPAFPGWFKVGAAKDAETRLNTYQTYSPFRDYVLEYYKLVDNYELKEKEILSSFSSRNNEWVHAPLEEIIACVA</sequence>
<evidence type="ECO:0000313" key="3">
    <source>
        <dbReference type="Proteomes" id="UP000322761"/>
    </source>
</evidence>
<accession>A0A5C0CHS2</accession>
<evidence type="ECO:0000313" key="2">
    <source>
        <dbReference type="EMBL" id="QEI25696.1"/>
    </source>
</evidence>
<feature type="domain" description="Bacteriophage T5 Orf172 DNA-binding" evidence="1">
    <location>
        <begin position="86"/>
        <end position="165"/>
    </location>
</feature>
<dbReference type="EMBL" id="MK972716">
    <property type="protein sequence ID" value="QEI25696.1"/>
    <property type="molecule type" value="Genomic_DNA"/>
</dbReference>
<dbReference type="InterPro" id="IPR018306">
    <property type="entry name" value="Phage_T5_Orf172_DNA-bd"/>
</dbReference>
<name>A0A5C0CHS2_9CAUD</name>
<organism evidence="2 3">
    <name type="scientific">Salmonella phage SE8</name>
    <dbReference type="NCBI Taxonomy" id="2592203"/>
    <lineage>
        <taxon>Viruses</taxon>
        <taxon>Duplodnaviria</taxon>
        <taxon>Heunggongvirae</taxon>
        <taxon>Uroviricota</taxon>
        <taxon>Caudoviricetes</taxon>
        <taxon>Demerecviridae</taxon>
        <taxon>Markadamsvirinae</taxon>
        <taxon>Tequintavirus</taxon>
        <taxon>Tequintavirus SE11</taxon>
    </lineage>
</organism>
<evidence type="ECO:0000259" key="1">
    <source>
        <dbReference type="Pfam" id="PF10544"/>
    </source>
</evidence>
<dbReference type="Pfam" id="PF10544">
    <property type="entry name" value="T5orf172"/>
    <property type="match status" value="1"/>
</dbReference>
<reference evidence="2 3" key="1">
    <citation type="submission" date="2019-05" db="EMBL/GenBank/DDBJ databases">
        <title>Salmonella bacteriophage diversity and host specificity revealed by physiological characterization and whole genome sequencing.</title>
        <authorList>
            <person name="Fong K."/>
            <person name="Tremblay D."/>
            <person name="Delaquis P."/>
            <person name="Moineau S."/>
            <person name="Goodridge L."/>
            <person name="Levesque R."/>
            <person name="Wang S."/>
        </authorList>
    </citation>
    <scope>NUCLEOTIDE SEQUENCE [LARGE SCALE GENOMIC DNA]</scope>
</reference>
<dbReference type="Proteomes" id="UP000322761">
    <property type="component" value="Segment"/>
</dbReference>
<proteinExistence type="predicted"/>